<dbReference type="AlphaFoldDB" id="A0A5A5T7W2"/>
<gene>
    <name evidence="1" type="ORF">KDI_09090</name>
</gene>
<evidence type="ECO:0000313" key="2">
    <source>
        <dbReference type="Proteomes" id="UP000322530"/>
    </source>
</evidence>
<protein>
    <recommendedName>
        <fullName evidence="3">ASCH domain-containing protein</fullName>
    </recommendedName>
</protein>
<evidence type="ECO:0008006" key="3">
    <source>
        <dbReference type="Google" id="ProtNLM"/>
    </source>
</evidence>
<dbReference type="Gene3D" id="2.30.130.30">
    <property type="entry name" value="Hypothetical protein"/>
    <property type="match status" value="1"/>
</dbReference>
<keyword evidence="2" id="KW-1185">Reference proteome</keyword>
<accession>A0A5A5T7W2</accession>
<dbReference type="Proteomes" id="UP000322530">
    <property type="component" value="Unassembled WGS sequence"/>
</dbReference>
<dbReference type="OrthoDB" id="359066at2"/>
<reference evidence="1 2" key="1">
    <citation type="submission" date="2019-01" db="EMBL/GenBank/DDBJ databases">
        <title>Draft genome sequence of Dictyobacter sp. Uno17.</title>
        <authorList>
            <person name="Wang C.M."/>
            <person name="Zheng Y."/>
            <person name="Sakai Y."/>
            <person name="Abe K."/>
            <person name="Yokota A."/>
            <person name="Yabe S."/>
        </authorList>
    </citation>
    <scope>NUCLEOTIDE SEQUENCE [LARGE SCALE GENOMIC DNA]</scope>
    <source>
        <strain evidence="1 2">Uno17</strain>
    </source>
</reference>
<dbReference type="RefSeq" id="WP_149400376.1">
    <property type="nucleotide sequence ID" value="NZ_BIXY01000009.1"/>
</dbReference>
<organism evidence="1 2">
    <name type="scientific">Dictyobacter arantiisoli</name>
    <dbReference type="NCBI Taxonomy" id="2014874"/>
    <lineage>
        <taxon>Bacteria</taxon>
        <taxon>Bacillati</taxon>
        <taxon>Chloroflexota</taxon>
        <taxon>Ktedonobacteria</taxon>
        <taxon>Ktedonobacterales</taxon>
        <taxon>Dictyobacteraceae</taxon>
        <taxon>Dictyobacter</taxon>
    </lineage>
</organism>
<name>A0A5A5T7W2_9CHLR</name>
<evidence type="ECO:0000313" key="1">
    <source>
        <dbReference type="EMBL" id="GCF07345.1"/>
    </source>
</evidence>
<sequence length="145" mass="16681">MPTYRALSVRQPYADWICNPEKLQSVEVPVKDIENRDWPTSYRGLVLIHASKTFEDMALPHWNCVFPRLHEVTGQNKEDYALGTLVGVAKLTDCLLWSTDKWFVGNYGFLFTNIHALKEPIPCKGKLGFFPVTLDIDLEDAKYYV</sequence>
<dbReference type="SUPFAM" id="SSF88697">
    <property type="entry name" value="PUA domain-like"/>
    <property type="match status" value="1"/>
</dbReference>
<comment type="caution">
    <text evidence="1">The sequence shown here is derived from an EMBL/GenBank/DDBJ whole genome shotgun (WGS) entry which is preliminary data.</text>
</comment>
<dbReference type="InterPro" id="IPR015947">
    <property type="entry name" value="PUA-like_sf"/>
</dbReference>
<dbReference type="EMBL" id="BIXY01000009">
    <property type="protein sequence ID" value="GCF07345.1"/>
    <property type="molecule type" value="Genomic_DNA"/>
</dbReference>
<proteinExistence type="predicted"/>